<dbReference type="GO" id="GO:0006396">
    <property type="term" value="P:RNA processing"/>
    <property type="evidence" value="ECO:0007669"/>
    <property type="project" value="UniProtKB-ARBA"/>
</dbReference>
<dbReference type="CDD" id="cd00165">
    <property type="entry name" value="S4"/>
    <property type="match status" value="1"/>
</dbReference>
<dbReference type="GO" id="GO:0160138">
    <property type="term" value="F:23S rRNA pseudouridine(2604) synthase activity"/>
    <property type="evidence" value="ECO:0007669"/>
    <property type="project" value="UniProtKB-EC"/>
</dbReference>
<dbReference type="Gene3D" id="3.30.2350.10">
    <property type="entry name" value="Pseudouridine synthase"/>
    <property type="match status" value="1"/>
</dbReference>
<dbReference type="AlphaFoldDB" id="A0A5J6QLN5"/>
<dbReference type="SMART" id="SM00363">
    <property type="entry name" value="S4"/>
    <property type="match status" value="1"/>
</dbReference>
<evidence type="ECO:0000259" key="11">
    <source>
        <dbReference type="SMART" id="SM00363"/>
    </source>
</evidence>
<evidence type="ECO:0000256" key="5">
    <source>
        <dbReference type="ARBA" id="ARBA00041420"/>
    </source>
</evidence>
<dbReference type="EMBL" id="CP043311">
    <property type="protein sequence ID" value="QEY62675.1"/>
    <property type="molecule type" value="Genomic_DNA"/>
</dbReference>
<keyword evidence="13" id="KW-1185">Reference proteome</keyword>
<evidence type="ECO:0000256" key="8">
    <source>
        <dbReference type="ARBA" id="ARBA00042890"/>
    </source>
</evidence>
<evidence type="ECO:0000256" key="2">
    <source>
        <dbReference type="ARBA" id="ARBA00036535"/>
    </source>
</evidence>
<gene>
    <name evidence="12" type="ORF">FXN65_11530</name>
</gene>
<dbReference type="InterPro" id="IPR050343">
    <property type="entry name" value="RsuA_PseudoU_synthase"/>
</dbReference>
<evidence type="ECO:0000256" key="9">
    <source>
        <dbReference type="ARBA" id="ARBA00043147"/>
    </source>
</evidence>
<evidence type="ECO:0000256" key="1">
    <source>
        <dbReference type="ARBA" id="ARBA00036390"/>
    </source>
</evidence>
<dbReference type="PANTHER" id="PTHR47683">
    <property type="entry name" value="PSEUDOURIDINE SYNTHASE FAMILY PROTEIN-RELATED"/>
    <property type="match status" value="1"/>
</dbReference>
<keyword evidence="10" id="KW-0694">RNA-binding</keyword>
<dbReference type="SUPFAM" id="SSF55120">
    <property type="entry name" value="Pseudouridine synthase"/>
    <property type="match status" value="1"/>
</dbReference>
<organism evidence="12 13">
    <name type="scientific">Metapseudomonas lalkuanensis</name>
    <dbReference type="NCBI Taxonomy" id="2604832"/>
    <lineage>
        <taxon>Bacteria</taxon>
        <taxon>Pseudomonadati</taxon>
        <taxon>Pseudomonadota</taxon>
        <taxon>Gammaproteobacteria</taxon>
        <taxon>Pseudomonadales</taxon>
        <taxon>Pseudomonadaceae</taxon>
        <taxon>Metapseudomonas</taxon>
    </lineage>
</organism>
<proteinExistence type="predicted"/>
<dbReference type="SUPFAM" id="SSF55174">
    <property type="entry name" value="Alpha-L RNA-binding motif"/>
    <property type="match status" value="1"/>
</dbReference>
<protein>
    <recommendedName>
        <fullName evidence="4">Dual-specificity RNA pseudouridine synthase RluF</fullName>
        <ecNumber evidence="3">5.4.99.21</ecNumber>
    </recommendedName>
    <alternativeName>
        <fullName evidence="6">23S rRNA pseudouridine(2604) synthase</fullName>
    </alternativeName>
    <alternativeName>
        <fullName evidence="8">Ribosomal large subunit pseudouridine synthase F</fullName>
    </alternativeName>
    <alternativeName>
        <fullName evidence="7">rRNA pseudouridylate synthase F</fullName>
    </alternativeName>
    <alternativeName>
        <fullName evidence="9">rRNA-uridine isomerase F</fullName>
    </alternativeName>
    <alternativeName>
        <fullName evidence="5">tRNA(Tyr) pseudouridine(35) synthase</fullName>
    </alternativeName>
</protein>
<feature type="domain" description="RNA-binding S4" evidence="11">
    <location>
        <begin position="5"/>
        <end position="71"/>
    </location>
</feature>
<evidence type="ECO:0000313" key="13">
    <source>
        <dbReference type="Proteomes" id="UP000327179"/>
    </source>
</evidence>
<evidence type="ECO:0000256" key="3">
    <source>
        <dbReference type="ARBA" id="ARBA00038922"/>
    </source>
</evidence>
<dbReference type="PANTHER" id="PTHR47683:SF2">
    <property type="entry name" value="RNA-BINDING S4 DOMAIN-CONTAINING PROTEIN"/>
    <property type="match status" value="1"/>
</dbReference>
<dbReference type="Proteomes" id="UP000327179">
    <property type="component" value="Chromosome"/>
</dbReference>
<evidence type="ECO:0000256" key="7">
    <source>
        <dbReference type="ARBA" id="ARBA00042843"/>
    </source>
</evidence>
<comment type="catalytic activity">
    <reaction evidence="1">
        <text>uridine(35) in tRNA(Tyr) = pseudouridine(35) in tRNA(Tyr)</text>
        <dbReference type="Rhea" id="RHEA:60556"/>
        <dbReference type="Rhea" id="RHEA-COMP:15607"/>
        <dbReference type="Rhea" id="RHEA-COMP:15608"/>
        <dbReference type="ChEBI" id="CHEBI:65314"/>
        <dbReference type="ChEBI" id="CHEBI:65315"/>
    </reaction>
</comment>
<dbReference type="RefSeq" id="WP_151133331.1">
    <property type="nucleotide sequence ID" value="NZ_CP043311.1"/>
</dbReference>
<dbReference type="InterPro" id="IPR002942">
    <property type="entry name" value="S4_RNA-bd"/>
</dbReference>
<evidence type="ECO:0000256" key="6">
    <source>
        <dbReference type="ARBA" id="ARBA00041697"/>
    </source>
</evidence>
<dbReference type="InterPro" id="IPR036986">
    <property type="entry name" value="S4_RNA-bd_sf"/>
</dbReference>
<evidence type="ECO:0000313" key="12">
    <source>
        <dbReference type="EMBL" id="QEY62675.1"/>
    </source>
</evidence>
<evidence type="ECO:0000256" key="4">
    <source>
        <dbReference type="ARBA" id="ARBA00039989"/>
    </source>
</evidence>
<dbReference type="KEGG" id="plal:FXN65_11530"/>
<reference evidence="12 13" key="1">
    <citation type="submission" date="2019-08" db="EMBL/GenBank/DDBJ databases">
        <title>Whole-genome Sequencing of e-waste polymer degrading bacterium Pseudomonas sp. strain PE08.</title>
        <authorList>
            <person name="Kirdat K."/>
            <person name="Debbarma P."/>
            <person name="Narawade N."/>
            <person name="Suyal D."/>
            <person name="Thorat V."/>
            <person name="Shouche Y."/>
            <person name="Goel R."/>
            <person name="Yadav A."/>
        </authorList>
    </citation>
    <scope>NUCLEOTIDE SEQUENCE [LARGE SCALE GENOMIC DNA]</scope>
    <source>
        <strain evidence="12 13">PE08</strain>
    </source>
</reference>
<dbReference type="Pfam" id="PF01479">
    <property type="entry name" value="S4"/>
    <property type="match status" value="1"/>
</dbReference>
<dbReference type="Gene3D" id="3.10.290.10">
    <property type="entry name" value="RNA-binding S4 domain"/>
    <property type="match status" value="1"/>
</dbReference>
<name>A0A5J6QLN5_9GAMM</name>
<comment type="catalytic activity">
    <reaction evidence="2">
        <text>uridine(2604) in 23S rRNA = pseudouridine(2604) in 23S rRNA</text>
        <dbReference type="Rhea" id="RHEA:38875"/>
        <dbReference type="Rhea" id="RHEA-COMP:10093"/>
        <dbReference type="Rhea" id="RHEA-COMP:10094"/>
        <dbReference type="ChEBI" id="CHEBI:65314"/>
        <dbReference type="ChEBI" id="CHEBI:65315"/>
        <dbReference type="EC" id="5.4.99.21"/>
    </reaction>
</comment>
<evidence type="ECO:0000256" key="10">
    <source>
        <dbReference type="PROSITE-ProRule" id="PRU00182"/>
    </source>
</evidence>
<sequence>MTDPIRLSKRVIELTGCSRREAELYIEGGWVTVDGEVVEQPQFKVEGQTVALLPGATPDQLEPMTLLLNQPAGLSFEAAQRVLTPESRWPDDRANVRLLHGHFSRLSTALPLQPGASGLLVLTQDWRALRKLNEDAGKLEQEYVVEVSGTMTENGLDKLKRGVRVKSGELPPVKASWQNETHLRFALKNPRAGLIASYCEAVGLKVVGMKRIRIGGVPMGKVPVGQWRYLGLVEKF</sequence>
<dbReference type="EC" id="5.4.99.21" evidence="3"/>
<dbReference type="CDD" id="cd02555">
    <property type="entry name" value="PSSA_1"/>
    <property type="match status" value="1"/>
</dbReference>
<dbReference type="GO" id="GO:0003723">
    <property type="term" value="F:RNA binding"/>
    <property type="evidence" value="ECO:0007669"/>
    <property type="project" value="UniProtKB-KW"/>
</dbReference>
<dbReference type="InterPro" id="IPR020103">
    <property type="entry name" value="PsdUridine_synth_cat_dom_sf"/>
</dbReference>
<accession>A0A5J6QLN5</accession>
<dbReference type="PROSITE" id="PS50889">
    <property type="entry name" value="S4"/>
    <property type="match status" value="1"/>
</dbReference>
<dbReference type="GO" id="GO:0001522">
    <property type="term" value="P:pseudouridine synthesis"/>
    <property type="evidence" value="ECO:0007669"/>
    <property type="project" value="InterPro"/>
</dbReference>